<feature type="transmembrane region" description="Helical" evidence="6">
    <location>
        <begin position="387"/>
        <end position="413"/>
    </location>
</feature>
<feature type="transmembrane region" description="Helical" evidence="6">
    <location>
        <begin position="357"/>
        <end position="381"/>
    </location>
</feature>
<evidence type="ECO:0000256" key="1">
    <source>
        <dbReference type="ARBA" id="ARBA00004651"/>
    </source>
</evidence>
<evidence type="ECO:0000256" key="2">
    <source>
        <dbReference type="ARBA" id="ARBA00022475"/>
    </source>
</evidence>
<feature type="transmembrane region" description="Helical" evidence="6">
    <location>
        <begin position="726"/>
        <end position="748"/>
    </location>
</feature>
<keyword evidence="9" id="KW-1185">Reference proteome</keyword>
<dbReference type="RefSeq" id="WP_407329242.1">
    <property type="nucleotide sequence ID" value="NZ_CP136865.1"/>
</dbReference>
<keyword evidence="3 6" id="KW-0812">Transmembrane</keyword>
<keyword evidence="5 6" id="KW-0472">Membrane</keyword>
<dbReference type="PROSITE" id="PS50156">
    <property type="entry name" value="SSD"/>
    <property type="match status" value="1"/>
</dbReference>
<evidence type="ECO:0000313" key="8">
    <source>
        <dbReference type="EMBL" id="WOJ98069.1"/>
    </source>
</evidence>
<evidence type="ECO:0000256" key="5">
    <source>
        <dbReference type="ARBA" id="ARBA00023136"/>
    </source>
</evidence>
<dbReference type="InterPro" id="IPR000731">
    <property type="entry name" value="SSD"/>
</dbReference>
<evidence type="ECO:0000259" key="7">
    <source>
        <dbReference type="PROSITE" id="PS50156"/>
    </source>
</evidence>
<dbReference type="Gene3D" id="1.20.1640.10">
    <property type="entry name" value="Multidrug efflux transporter AcrB transmembrane domain"/>
    <property type="match status" value="2"/>
</dbReference>
<gene>
    <name evidence="8" type="ORF">R0137_05710</name>
</gene>
<feature type="transmembrane region" description="Helical" evidence="6">
    <location>
        <begin position="829"/>
        <end position="847"/>
    </location>
</feature>
<keyword evidence="2" id="KW-1003">Cell membrane</keyword>
<feature type="domain" description="SSD" evidence="7">
    <location>
        <begin position="753"/>
        <end position="880"/>
    </location>
</feature>
<feature type="transmembrane region" description="Helical" evidence="6">
    <location>
        <begin position="755"/>
        <end position="775"/>
    </location>
</feature>
<dbReference type="SUPFAM" id="SSF82866">
    <property type="entry name" value="Multidrug efflux transporter AcrB transmembrane domain"/>
    <property type="match status" value="2"/>
</dbReference>
<dbReference type="PANTHER" id="PTHR33406:SF12">
    <property type="entry name" value="BLR2997 PROTEIN"/>
    <property type="match status" value="1"/>
</dbReference>
<dbReference type="EMBL" id="CP136865">
    <property type="protein sequence ID" value="WOJ98069.1"/>
    <property type="molecule type" value="Genomic_DNA"/>
</dbReference>
<protein>
    <submittedName>
        <fullName evidence="8">MMPL family transporter</fullName>
    </submittedName>
</protein>
<dbReference type="Pfam" id="PF03176">
    <property type="entry name" value="MMPL"/>
    <property type="match status" value="2"/>
</dbReference>
<keyword evidence="4 6" id="KW-1133">Transmembrane helix</keyword>
<comment type="subcellular location">
    <subcellularLocation>
        <location evidence="1">Cell membrane</location>
        <topology evidence="1">Multi-pass membrane protein</topology>
    </subcellularLocation>
</comment>
<feature type="transmembrane region" description="Helical" evidence="6">
    <location>
        <begin position="440"/>
        <end position="459"/>
    </location>
</feature>
<evidence type="ECO:0000313" key="9">
    <source>
        <dbReference type="Proteomes" id="UP001626549"/>
    </source>
</evidence>
<sequence>MLAFYEQLVLRRPLAVLGLLSVLLLLALLQFPKIRIDASADSLLLQGDPALEYFREVGRRYSSEDFIVITWRPKAPLLSDQSLQPLSAMAEELRVLPGVSSVVTVMDVPLLQSPPVGLSQVTSGDPLPSLKDPNIDREQALKEFTQSPLYSNLLVGEQGDVTAIQVNLERADGDGDLVRERDELRLAERSGDFDAAAAARLAEVEQEVKLRNAEQLVQQSDLVTSVRGVVDGYRDHAGIFVGGVPMIAADMVSFVRSDLVLFGSAILAVMVLVLALIFRRLKWVVIPLLSCSLGVAYTLGILGYLDWRMTVISSNVVAVLLIVGLAIAIHLVVRYRELHQEQPDAPTFDRVRDTMRLMAVPCVYTGVTTMVAFVSLVVSGIQPVIDFGWMMTLGICVALLVSFSLVPALMLLWRKDPKSVAAEEGAPFTMRFAQIADRQGSLVLWGSLALSVFVVVGVLRLKVENRFIDYFKETTEIYQGMELLDARLGGTIPLDIVIAAPDSSAPLPGLEGSSNIAAAPLAEDDPFAEEFEDPFGSGEAVASEESDAFADDGFGDDTFAGDAFADDDFSDGDDFFESDGDAFAGSSSNQNVDPGFWFSLEGMRLIDRLQGIVDGYAETGKTQSLSTTFELFRQLLGDDMGSVELALARNALSDDISRQLVAPYFNAERDEARITVRVKETSEDLRRAAFLRDLNVALQTEGGLDEGQAQFTGMLVMYNNVLQSLFASQILTLGAVFAVIMLMFWILFRSFSLALIALAPNLLAAGMVLGIMGFAGIPLDIMTITIAAIVVGIGVDNCIHYVHRFKREFPADRNYLASMYRCHGSIGRAMYYTTLTLVVGFSTLTLSNFNPSLYFGVLTVIAMSAAVVGALLLLPRLILLFKPLGAEQ</sequence>
<dbReference type="InterPro" id="IPR050545">
    <property type="entry name" value="Mycobact_MmpL"/>
</dbReference>
<evidence type="ECO:0000256" key="4">
    <source>
        <dbReference type="ARBA" id="ARBA00022989"/>
    </source>
</evidence>
<accession>A0ABZ0IGV2</accession>
<dbReference type="InterPro" id="IPR004869">
    <property type="entry name" value="MMPL_dom"/>
</dbReference>
<name>A0ABZ0IGV2_9GAMM</name>
<evidence type="ECO:0000256" key="3">
    <source>
        <dbReference type="ARBA" id="ARBA00022692"/>
    </source>
</evidence>
<feature type="transmembrane region" description="Helical" evidence="6">
    <location>
        <begin position="311"/>
        <end position="333"/>
    </location>
</feature>
<organism evidence="8 9">
    <name type="scientific">Congregibacter brevis</name>
    <dbReference type="NCBI Taxonomy" id="3081201"/>
    <lineage>
        <taxon>Bacteria</taxon>
        <taxon>Pseudomonadati</taxon>
        <taxon>Pseudomonadota</taxon>
        <taxon>Gammaproteobacteria</taxon>
        <taxon>Cellvibrionales</taxon>
        <taxon>Halieaceae</taxon>
        <taxon>Congregibacter</taxon>
    </lineage>
</organism>
<proteinExistence type="predicted"/>
<dbReference type="Proteomes" id="UP001626549">
    <property type="component" value="Chromosome"/>
</dbReference>
<feature type="transmembrane region" description="Helical" evidence="6">
    <location>
        <begin position="781"/>
        <end position="799"/>
    </location>
</feature>
<feature type="transmembrane region" description="Helical" evidence="6">
    <location>
        <begin position="853"/>
        <end position="874"/>
    </location>
</feature>
<reference evidence="8 9" key="1">
    <citation type="submission" date="2023-10" db="EMBL/GenBank/DDBJ databases">
        <title>Two novel species belonging to the OM43/NOR5 clade.</title>
        <authorList>
            <person name="Park M."/>
        </authorList>
    </citation>
    <scope>NUCLEOTIDE SEQUENCE [LARGE SCALE GENOMIC DNA]</scope>
    <source>
        <strain evidence="8 9">IMCC45268</strain>
    </source>
</reference>
<evidence type="ECO:0000256" key="6">
    <source>
        <dbReference type="SAM" id="Phobius"/>
    </source>
</evidence>
<dbReference type="PANTHER" id="PTHR33406">
    <property type="entry name" value="MEMBRANE PROTEIN MJ1562-RELATED"/>
    <property type="match status" value="1"/>
</dbReference>
<feature type="transmembrane region" description="Helical" evidence="6">
    <location>
        <begin position="285"/>
        <end position="305"/>
    </location>
</feature>
<feature type="transmembrane region" description="Helical" evidence="6">
    <location>
        <begin position="259"/>
        <end position="278"/>
    </location>
</feature>